<comment type="caution">
    <text evidence="3">The sequence shown here is derived from an EMBL/GenBank/DDBJ whole genome shotgun (WGS) entry which is preliminary data.</text>
</comment>
<sequence>MKREHHHLHPNPRDPSSSSMPTPPPPSSAPQQPTSTAAGTYSGYSIPNGTTSAGKSKLWDEYAAVDGGMDELLAVVGYKVRSSDMAEVAQKLEQLEEAMGNRTGRNLPTLQRYCSHHRRYLQLARNHDQQSRLAASSSSFAAVTLR</sequence>
<name>A0ABU6Z515_9FABA</name>
<feature type="region of interest" description="Disordered" evidence="1">
    <location>
        <begin position="1"/>
        <end position="55"/>
    </location>
</feature>
<feature type="domain" description="Transcriptional factor DELLA N-terminal" evidence="2">
    <location>
        <begin position="70"/>
        <end position="108"/>
    </location>
</feature>
<dbReference type="Gene3D" id="1.10.10.1290">
    <property type="entry name" value="Transcriptional regulator DELLA, N-terminal domain"/>
    <property type="match status" value="1"/>
</dbReference>
<accession>A0ABU6Z515</accession>
<keyword evidence="4" id="KW-1185">Reference proteome</keyword>
<protein>
    <recommendedName>
        <fullName evidence="2">Transcriptional factor DELLA N-terminal domain-containing protein</fullName>
    </recommendedName>
</protein>
<dbReference type="SMART" id="SM01129">
    <property type="entry name" value="DELLA"/>
    <property type="match status" value="1"/>
</dbReference>
<dbReference type="Proteomes" id="UP001341840">
    <property type="component" value="Unassembled WGS sequence"/>
</dbReference>
<feature type="compositionally biased region" description="Low complexity" evidence="1">
    <location>
        <begin position="29"/>
        <end position="38"/>
    </location>
</feature>
<evidence type="ECO:0000313" key="4">
    <source>
        <dbReference type="Proteomes" id="UP001341840"/>
    </source>
</evidence>
<proteinExistence type="predicted"/>
<reference evidence="3 4" key="1">
    <citation type="journal article" date="2023" name="Plants (Basel)">
        <title>Bridging the Gap: Combining Genomics and Transcriptomics Approaches to Understand Stylosanthes scabra, an Orphan Legume from the Brazilian Caatinga.</title>
        <authorList>
            <person name="Ferreira-Neto J.R.C."/>
            <person name="da Silva M.D."/>
            <person name="Binneck E."/>
            <person name="de Melo N.F."/>
            <person name="da Silva R.H."/>
            <person name="de Melo A.L.T.M."/>
            <person name="Pandolfi V."/>
            <person name="Bustamante F.O."/>
            <person name="Brasileiro-Vidal A.C."/>
            <person name="Benko-Iseppon A.M."/>
        </authorList>
    </citation>
    <scope>NUCLEOTIDE SEQUENCE [LARGE SCALE GENOMIC DNA]</scope>
    <source>
        <tissue evidence="3">Leaves</tissue>
    </source>
</reference>
<evidence type="ECO:0000313" key="3">
    <source>
        <dbReference type="EMBL" id="MED6217071.1"/>
    </source>
</evidence>
<organism evidence="3 4">
    <name type="scientific">Stylosanthes scabra</name>
    <dbReference type="NCBI Taxonomy" id="79078"/>
    <lineage>
        <taxon>Eukaryota</taxon>
        <taxon>Viridiplantae</taxon>
        <taxon>Streptophyta</taxon>
        <taxon>Embryophyta</taxon>
        <taxon>Tracheophyta</taxon>
        <taxon>Spermatophyta</taxon>
        <taxon>Magnoliopsida</taxon>
        <taxon>eudicotyledons</taxon>
        <taxon>Gunneridae</taxon>
        <taxon>Pentapetalae</taxon>
        <taxon>rosids</taxon>
        <taxon>fabids</taxon>
        <taxon>Fabales</taxon>
        <taxon>Fabaceae</taxon>
        <taxon>Papilionoideae</taxon>
        <taxon>50 kb inversion clade</taxon>
        <taxon>dalbergioids sensu lato</taxon>
        <taxon>Dalbergieae</taxon>
        <taxon>Pterocarpus clade</taxon>
        <taxon>Stylosanthes</taxon>
    </lineage>
</organism>
<evidence type="ECO:0000259" key="2">
    <source>
        <dbReference type="Pfam" id="PF12041"/>
    </source>
</evidence>
<feature type="compositionally biased region" description="Basic residues" evidence="1">
    <location>
        <begin position="1"/>
        <end position="10"/>
    </location>
</feature>
<feature type="compositionally biased region" description="Polar residues" evidence="1">
    <location>
        <begin position="42"/>
        <end position="54"/>
    </location>
</feature>
<dbReference type="InterPro" id="IPR038088">
    <property type="entry name" value="DELLA_N_sf"/>
</dbReference>
<evidence type="ECO:0000256" key="1">
    <source>
        <dbReference type="SAM" id="MobiDB-lite"/>
    </source>
</evidence>
<gene>
    <name evidence="3" type="ORF">PIB30_014274</name>
</gene>
<dbReference type="Pfam" id="PF12041">
    <property type="entry name" value="DELLA"/>
    <property type="match status" value="1"/>
</dbReference>
<dbReference type="EMBL" id="JASCZI010271898">
    <property type="protein sequence ID" value="MED6217071.1"/>
    <property type="molecule type" value="Genomic_DNA"/>
</dbReference>
<dbReference type="InterPro" id="IPR021914">
    <property type="entry name" value="TF_DELLA_N"/>
</dbReference>